<dbReference type="GO" id="GO:0030134">
    <property type="term" value="C:COPII-coated ER to Golgi transport vesicle"/>
    <property type="evidence" value="ECO:0007669"/>
    <property type="project" value="TreeGrafter"/>
</dbReference>
<dbReference type="InterPro" id="IPR013320">
    <property type="entry name" value="ConA-like_dom_sf"/>
</dbReference>
<dbReference type="PANTHER" id="PTHR12223">
    <property type="entry name" value="VESICULAR MANNOSE-BINDING LECTIN"/>
    <property type="match status" value="1"/>
</dbReference>
<name>A0A6C1DX96_SACPS</name>
<dbReference type="OrthoDB" id="270293at2759"/>
<evidence type="ECO:0000256" key="4">
    <source>
        <dbReference type="ARBA" id="ARBA00022989"/>
    </source>
</evidence>
<evidence type="ECO:0000256" key="2">
    <source>
        <dbReference type="ARBA" id="ARBA00022692"/>
    </source>
</evidence>
<keyword evidence="5 6" id="KW-0472">Membrane</keyword>
<dbReference type="Proteomes" id="UP000501346">
    <property type="component" value="Chromosome ScXI"/>
</dbReference>
<evidence type="ECO:0000256" key="1">
    <source>
        <dbReference type="ARBA" id="ARBA00004479"/>
    </source>
</evidence>
<evidence type="ECO:0000313" key="8">
    <source>
        <dbReference type="EMBL" id="QID80864.1"/>
    </source>
</evidence>
<evidence type="ECO:0000256" key="5">
    <source>
        <dbReference type="ARBA" id="ARBA00023136"/>
    </source>
</evidence>
<protein>
    <submittedName>
        <fullName evidence="8">Ulp1 interacting protein</fullName>
    </submittedName>
</protein>
<keyword evidence="2 6" id="KW-0812">Transmembrane</keyword>
<dbReference type="SUPFAM" id="SSF49899">
    <property type="entry name" value="Concanavalin A-like lectins/glucanases"/>
    <property type="match status" value="1"/>
</dbReference>
<dbReference type="CDD" id="cd07308">
    <property type="entry name" value="lectin_leg-like"/>
    <property type="match status" value="1"/>
</dbReference>
<evidence type="ECO:0000256" key="6">
    <source>
        <dbReference type="SAM" id="Phobius"/>
    </source>
</evidence>
<dbReference type="Gene3D" id="2.60.120.200">
    <property type="match status" value="1"/>
</dbReference>
<feature type="transmembrane region" description="Helical" evidence="6">
    <location>
        <begin position="396"/>
        <end position="419"/>
    </location>
</feature>
<dbReference type="EMBL" id="CP048992">
    <property type="protein sequence ID" value="QID80864.1"/>
    <property type="molecule type" value="Genomic_DNA"/>
</dbReference>
<sequence>MSRDVRAEKLAISLLILSLFLIFQLVAEIYLNNGDQYHTETSPFTRRRSHVTRVPNHDASLSIPFLDKINQFWHVGGATQIRNIQSIKLTQDRDQDKHGLVLSNGIGDNTINDFEIVFTFRISHDPTTQLTGDGMCFAITPENGFLTQNLQSSYAKKQYMMNSQGVIADNTDLMGFPKNLPGLFIVLDTYRNQGHDHKEVPFMDVFINVAPESDWYDINSDGELSTSLRLNSRGHIKLKKNALWNRVTKLRIIYLESISFLKIDVQYAEEGNYWIELFQTTENLYLPKNMHTGQRYIGCSALNGQLTETVELLDVSTSEFHWNDMDESIEDTYDYAKEAELFLEQEFGEVLDREPDEFTKWKMIKAQPNIKTGSQPAEQQTSNNPHSRLFKVVLTIWHYSEILLLIMGIYLFSACIRVFQRRFKKIRSRRKRAGSHSVGLLPM</sequence>
<comment type="subcellular location">
    <subcellularLocation>
        <location evidence="1">Membrane</location>
        <topology evidence="1">Single-pass type I membrane protein</topology>
    </subcellularLocation>
</comment>
<proteinExistence type="predicted"/>
<reference evidence="8 9" key="1">
    <citation type="journal article" date="2019" name="BMC Genomics">
        <title>Chromosome level assembly and comparative genome analysis confirm lager-brewing yeasts originated from a single hybridization.</title>
        <authorList>
            <person name="Salazar A.N."/>
            <person name="Gorter de Vries A.R."/>
            <person name="van den Broek M."/>
            <person name="Brouwers N."/>
            <person name="de la Torre Cortes P."/>
            <person name="Kuijpers N.G.A."/>
            <person name="Daran J.G."/>
            <person name="Abeel T."/>
        </authorList>
    </citation>
    <scope>NUCLEOTIDE SEQUENCE [LARGE SCALE GENOMIC DNA]</scope>
    <source>
        <strain evidence="8 9">CBS 1483</strain>
    </source>
</reference>
<dbReference type="GO" id="GO:0005789">
    <property type="term" value="C:endoplasmic reticulum membrane"/>
    <property type="evidence" value="ECO:0007669"/>
    <property type="project" value="TreeGrafter"/>
</dbReference>
<dbReference type="Pfam" id="PF03388">
    <property type="entry name" value="Lectin_leg-like"/>
    <property type="match status" value="1"/>
</dbReference>
<feature type="domain" description="L-type lectin-like" evidence="7">
    <location>
        <begin position="170"/>
        <end position="320"/>
    </location>
</feature>
<evidence type="ECO:0000259" key="7">
    <source>
        <dbReference type="Pfam" id="PF03388"/>
    </source>
</evidence>
<dbReference type="GO" id="GO:0000139">
    <property type="term" value="C:Golgi membrane"/>
    <property type="evidence" value="ECO:0007669"/>
    <property type="project" value="TreeGrafter"/>
</dbReference>
<dbReference type="AlphaFoldDB" id="A0A6C1DX96"/>
<dbReference type="InterPro" id="IPR051136">
    <property type="entry name" value="Intracellular_Lectin-GPT"/>
</dbReference>
<dbReference type="GO" id="GO:0005537">
    <property type="term" value="F:D-mannose binding"/>
    <property type="evidence" value="ECO:0007669"/>
    <property type="project" value="TreeGrafter"/>
</dbReference>
<dbReference type="PANTHER" id="PTHR12223:SF45">
    <property type="entry name" value="RE50040P"/>
    <property type="match status" value="1"/>
</dbReference>
<accession>A0A6C1DX96</accession>
<keyword evidence="9" id="KW-1185">Reference proteome</keyword>
<organism evidence="8 9">
    <name type="scientific">Saccharomyces pastorianus</name>
    <name type="common">Lager yeast</name>
    <name type="synonym">Saccharomyces cerevisiae x Saccharomyces eubayanus</name>
    <dbReference type="NCBI Taxonomy" id="27292"/>
    <lineage>
        <taxon>Eukaryota</taxon>
        <taxon>Fungi</taxon>
        <taxon>Dikarya</taxon>
        <taxon>Ascomycota</taxon>
        <taxon>Saccharomycotina</taxon>
        <taxon>Saccharomycetes</taxon>
        <taxon>Saccharomycetales</taxon>
        <taxon>Saccharomycetaceae</taxon>
        <taxon>Saccharomyces</taxon>
    </lineage>
</organism>
<dbReference type="InterPro" id="IPR005052">
    <property type="entry name" value="Lectin_leg"/>
</dbReference>
<dbReference type="FunFam" id="2.60.120.200:FF:000274">
    <property type="entry name" value="Uip5p"/>
    <property type="match status" value="1"/>
</dbReference>
<evidence type="ECO:0000313" key="9">
    <source>
        <dbReference type="Proteomes" id="UP000501346"/>
    </source>
</evidence>
<keyword evidence="4 6" id="KW-1133">Transmembrane helix</keyword>
<dbReference type="GO" id="GO:0006888">
    <property type="term" value="P:endoplasmic reticulum to Golgi vesicle-mediated transport"/>
    <property type="evidence" value="ECO:0007669"/>
    <property type="project" value="TreeGrafter"/>
</dbReference>
<evidence type="ECO:0000256" key="3">
    <source>
        <dbReference type="ARBA" id="ARBA00022729"/>
    </source>
</evidence>
<dbReference type="GO" id="GO:0005793">
    <property type="term" value="C:endoplasmic reticulum-Golgi intermediate compartment"/>
    <property type="evidence" value="ECO:0007669"/>
    <property type="project" value="TreeGrafter"/>
</dbReference>
<gene>
    <name evidence="8" type="primary">UIP5_1</name>
    <name evidence="8" type="ORF">GRS66_003218</name>
</gene>
<keyword evidence="3" id="KW-0732">Signal</keyword>